<dbReference type="PANTHER" id="PTHR36694:SF11">
    <property type="entry name" value="LP21121P-RELATED"/>
    <property type="match status" value="1"/>
</dbReference>
<dbReference type="EMBL" id="VCGU01000459">
    <property type="protein sequence ID" value="TRY61047.1"/>
    <property type="molecule type" value="Genomic_DNA"/>
</dbReference>
<dbReference type="PANTHER" id="PTHR36694">
    <property type="entry name" value="PASIFLORA 1, ISOFORM A-RELATED"/>
    <property type="match status" value="1"/>
</dbReference>
<keyword evidence="1" id="KW-1133">Transmembrane helix</keyword>
<reference evidence="2 3" key="1">
    <citation type="journal article" date="2018" name="Nat. Ecol. Evol.">
        <title>Genomic signatures of mitonuclear coevolution across populations of Tigriopus californicus.</title>
        <authorList>
            <person name="Barreto F.S."/>
            <person name="Watson E.T."/>
            <person name="Lima T.G."/>
            <person name="Willett C.S."/>
            <person name="Edmands S."/>
            <person name="Li W."/>
            <person name="Burton R.S."/>
        </authorList>
    </citation>
    <scope>NUCLEOTIDE SEQUENCE [LARGE SCALE GENOMIC DNA]</scope>
    <source>
        <strain evidence="2 3">San Diego</strain>
    </source>
</reference>
<sequence>MNLTEKDLQRQIYSSRRSQGMCRLAFTTAECCCIFDRPSGVKLIGLFYIVLFFFALIGPIVELNRFRNSQGELSAEERANRVKGYTNVFSIWREESEPILSGWFETLLILLVLFLLLGILLNVLMVWGTFLGLCWFLVPWLVYQVISVGLLFIIPPIVIYENDKATTQYGMSYHRPNSGALLSYFPIGLGLIGVYFWIVVHEQFKALDTAKAAPTVAPDSGLDKNKGPIMVTTTLRRGVQAMGLSLILVHTGLLVIGIVSMDQMRNEGQQLANPNQTDSRGNSSLAQLFPGWTGTRQFYYYGVALLWILMEIGVNGLLIRGTAKRNKWLLLPWMIYKMAQVLINGFVVGALILVMLGWTENVPVADRNWQWAVCTIASTISGVNVLWWFWVFHLYQQFQGTEVQPFHSGSTSMEHSLTDLRRFGQLPPAYSMKPQEGHTTLGLYPIENMPYGCLASYNENHFQLDPTIKPPFYANTS</sequence>
<feature type="transmembrane region" description="Helical" evidence="1">
    <location>
        <begin position="180"/>
        <end position="200"/>
    </location>
</feature>
<proteinExistence type="predicted"/>
<organism evidence="2 3">
    <name type="scientific">Tigriopus californicus</name>
    <name type="common">Marine copepod</name>
    <dbReference type="NCBI Taxonomy" id="6832"/>
    <lineage>
        <taxon>Eukaryota</taxon>
        <taxon>Metazoa</taxon>
        <taxon>Ecdysozoa</taxon>
        <taxon>Arthropoda</taxon>
        <taxon>Crustacea</taxon>
        <taxon>Multicrustacea</taxon>
        <taxon>Hexanauplia</taxon>
        <taxon>Copepoda</taxon>
        <taxon>Harpacticoida</taxon>
        <taxon>Harpacticidae</taxon>
        <taxon>Tigriopus</taxon>
    </lineage>
</organism>
<dbReference type="InterPro" id="IPR031720">
    <property type="entry name" value="DUF4728"/>
</dbReference>
<evidence type="ECO:0000256" key="1">
    <source>
        <dbReference type="SAM" id="Phobius"/>
    </source>
</evidence>
<dbReference type="AlphaFoldDB" id="A0A553N6I7"/>
<feature type="transmembrane region" description="Helical" evidence="1">
    <location>
        <begin position="107"/>
        <end position="133"/>
    </location>
</feature>
<feature type="transmembrane region" description="Helical" evidence="1">
    <location>
        <begin position="339"/>
        <end position="358"/>
    </location>
</feature>
<dbReference type="Proteomes" id="UP000318571">
    <property type="component" value="Chromosome 8"/>
</dbReference>
<feature type="transmembrane region" description="Helical" evidence="1">
    <location>
        <begin position="140"/>
        <end position="160"/>
    </location>
</feature>
<feature type="transmembrane region" description="Helical" evidence="1">
    <location>
        <begin position="43"/>
        <end position="61"/>
    </location>
</feature>
<accession>A0A553N6I7</accession>
<gene>
    <name evidence="2" type="ORF">TCAL_17197</name>
</gene>
<dbReference type="Pfam" id="PF15860">
    <property type="entry name" value="DUF4728"/>
    <property type="match status" value="1"/>
</dbReference>
<evidence type="ECO:0000313" key="3">
    <source>
        <dbReference type="Proteomes" id="UP000318571"/>
    </source>
</evidence>
<comment type="caution">
    <text evidence="2">The sequence shown here is derived from an EMBL/GenBank/DDBJ whole genome shotgun (WGS) entry which is preliminary data.</text>
</comment>
<name>A0A553N6I7_TIGCA</name>
<feature type="transmembrane region" description="Helical" evidence="1">
    <location>
        <begin position="370"/>
        <end position="390"/>
    </location>
</feature>
<feature type="transmembrane region" description="Helical" evidence="1">
    <location>
        <begin position="298"/>
        <end position="318"/>
    </location>
</feature>
<keyword evidence="3" id="KW-1185">Reference proteome</keyword>
<keyword evidence="1" id="KW-0472">Membrane</keyword>
<keyword evidence="1" id="KW-0812">Transmembrane</keyword>
<evidence type="ECO:0000313" key="2">
    <source>
        <dbReference type="EMBL" id="TRY61047.1"/>
    </source>
</evidence>
<feature type="transmembrane region" description="Helical" evidence="1">
    <location>
        <begin position="239"/>
        <end position="261"/>
    </location>
</feature>
<protein>
    <submittedName>
        <fullName evidence="2">Uncharacterized protein</fullName>
    </submittedName>
</protein>